<dbReference type="Gene3D" id="1.10.10.60">
    <property type="entry name" value="Homeodomain-like"/>
    <property type="match status" value="1"/>
</dbReference>
<evidence type="ECO:0000259" key="5">
    <source>
        <dbReference type="PROSITE" id="PS50977"/>
    </source>
</evidence>
<keyword evidence="7" id="KW-1185">Reference proteome</keyword>
<evidence type="ECO:0000256" key="4">
    <source>
        <dbReference type="PROSITE-ProRule" id="PRU00335"/>
    </source>
</evidence>
<dbReference type="InterPro" id="IPR009057">
    <property type="entry name" value="Homeodomain-like_sf"/>
</dbReference>
<dbReference type="PANTHER" id="PTHR30055">
    <property type="entry name" value="HTH-TYPE TRANSCRIPTIONAL REGULATOR RUTR"/>
    <property type="match status" value="1"/>
</dbReference>
<gene>
    <name evidence="6" type="ORF">IAG44_35540</name>
</gene>
<dbReference type="Pfam" id="PF16859">
    <property type="entry name" value="TetR_C_11"/>
    <property type="match status" value="1"/>
</dbReference>
<organism evidence="6 7">
    <name type="scientific">Streptomyces roseirectus</name>
    <dbReference type="NCBI Taxonomy" id="2768066"/>
    <lineage>
        <taxon>Bacteria</taxon>
        <taxon>Bacillati</taxon>
        <taxon>Actinomycetota</taxon>
        <taxon>Actinomycetes</taxon>
        <taxon>Kitasatosporales</taxon>
        <taxon>Streptomycetaceae</taxon>
        <taxon>Streptomyces</taxon>
    </lineage>
</organism>
<dbReference type="InterPro" id="IPR011075">
    <property type="entry name" value="TetR_C"/>
</dbReference>
<evidence type="ECO:0000256" key="3">
    <source>
        <dbReference type="ARBA" id="ARBA00023163"/>
    </source>
</evidence>
<dbReference type="InterPro" id="IPR001647">
    <property type="entry name" value="HTH_TetR"/>
</dbReference>
<protein>
    <submittedName>
        <fullName evidence="6">TetR/AcrR family transcriptional regulator C-terminal ligand-binding domain-containing protein</fullName>
    </submittedName>
</protein>
<dbReference type="SUPFAM" id="SSF46689">
    <property type="entry name" value="Homeodomain-like"/>
    <property type="match status" value="1"/>
</dbReference>
<evidence type="ECO:0000313" key="7">
    <source>
        <dbReference type="Proteomes" id="UP000516052"/>
    </source>
</evidence>
<dbReference type="PANTHER" id="PTHR30055:SF148">
    <property type="entry name" value="TETR-FAMILY TRANSCRIPTIONAL REGULATOR"/>
    <property type="match status" value="1"/>
</dbReference>
<dbReference type="Pfam" id="PF00440">
    <property type="entry name" value="TetR_N"/>
    <property type="match status" value="1"/>
</dbReference>
<accession>A0A7H0IN82</accession>
<dbReference type="GO" id="GO:0000976">
    <property type="term" value="F:transcription cis-regulatory region binding"/>
    <property type="evidence" value="ECO:0007669"/>
    <property type="project" value="TreeGrafter"/>
</dbReference>
<dbReference type="EMBL" id="CP060828">
    <property type="protein sequence ID" value="QNP74248.1"/>
    <property type="molecule type" value="Genomic_DNA"/>
</dbReference>
<dbReference type="SUPFAM" id="SSF48498">
    <property type="entry name" value="Tetracyclin repressor-like, C-terminal domain"/>
    <property type="match status" value="1"/>
</dbReference>
<dbReference type="KEGG" id="sroi:IAG44_35540"/>
<keyword evidence="3" id="KW-0804">Transcription</keyword>
<dbReference type="InterPro" id="IPR036271">
    <property type="entry name" value="Tet_transcr_reg_TetR-rel_C_sf"/>
</dbReference>
<sequence length="195" mass="20959">MPSEDPREDPRARRSRTAALAAAAQLLGEGGPENVTHAAVAARAGVGRATVYRHWPDLRSLLLATLAGSAPPLLVLGDGPVRDQLVDQLITRAHWLNQPVSASVVATVVERAERDAAVRRLRERMFGRGDAHLAQALAVAVSRGELLPGAEQQARTIVTHLLGPLLFRRYMLGERLDAAAVETEVDRALAPWLAA</sequence>
<dbReference type="GO" id="GO:0003700">
    <property type="term" value="F:DNA-binding transcription factor activity"/>
    <property type="evidence" value="ECO:0007669"/>
    <property type="project" value="TreeGrafter"/>
</dbReference>
<proteinExistence type="predicted"/>
<dbReference type="AlphaFoldDB" id="A0A7H0IN82"/>
<dbReference type="Proteomes" id="UP000516052">
    <property type="component" value="Chromosome"/>
</dbReference>
<dbReference type="Gene3D" id="1.10.357.10">
    <property type="entry name" value="Tetracycline Repressor, domain 2"/>
    <property type="match status" value="1"/>
</dbReference>
<feature type="DNA-binding region" description="H-T-H motif" evidence="4">
    <location>
        <begin position="36"/>
        <end position="55"/>
    </location>
</feature>
<dbReference type="PROSITE" id="PS50977">
    <property type="entry name" value="HTH_TETR_2"/>
    <property type="match status" value="1"/>
</dbReference>
<evidence type="ECO:0000256" key="1">
    <source>
        <dbReference type="ARBA" id="ARBA00023015"/>
    </source>
</evidence>
<feature type="domain" description="HTH tetR-type" evidence="5">
    <location>
        <begin position="13"/>
        <end position="73"/>
    </location>
</feature>
<reference evidence="6 7" key="1">
    <citation type="submission" date="2020-08" db="EMBL/GenBank/DDBJ databases">
        <title>A novel species.</title>
        <authorList>
            <person name="Gao J."/>
        </authorList>
    </citation>
    <scope>NUCLEOTIDE SEQUENCE [LARGE SCALE GENOMIC DNA]</scope>
    <source>
        <strain evidence="6 7">CRXT-G-22</strain>
    </source>
</reference>
<evidence type="ECO:0000256" key="2">
    <source>
        <dbReference type="ARBA" id="ARBA00023125"/>
    </source>
</evidence>
<keyword evidence="1" id="KW-0805">Transcription regulation</keyword>
<dbReference type="PRINTS" id="PR00455">
    <property type="entry name" value="HTHTETR"/>
</dbReference>
<dbReference type="InterPro" id="IPR050109">
    <property type="entry name" value="HTH-type_TetR-like_transc_reg"/>
</dbReference>
<dbReference type="RefSeq" id="WP_187751173.1">
    <property type="nucleotide sequence ID" value="NZ_CP060828.1"/>
</dbReference>
<name>A0A7H0IN82_9ACTN</name>
<keyword evidence="2 4" id="KW-0238">DNA-binding</keyword>
<evidence type="ECO:0000313" key="6">
    <source>
        <dbReference type="EMBL" id="QNP74248.1"/>
    </source>
</evidence>